<keyword evidence="8 11" id="KW-0255">Endonuclease</keyword>
<evidence type="ECO:0000256" key="3">
    <source>
        <dbReference type="ARBA" id="ARBA00004496"/>
    </source>
</evidence>
<evidence type="ECO:0000256" key="5">
    <source>
        <dbReference type="ARBA" id="ARBA00022490"/>
    </source>
</evidence>
<feature type="binding site" evidence="11">
    <location>
        <position position="123"/>
    </location>
    <ligand>
        <name>a divalent metal cation</name>
        <dbReference type="ChEBI" id="CHEBI:60240"/>
    </ligand>
</feature>
<evidence type="ECO:0000256" key="9">
    <source>
        <dbReference type="ARBA" id="ARBA00022801"/>
    </source>
</evidence>
<dbReference type="CDD" id="cd07182">
    <property type="entry name" value="RNase_HII_bacteria_HII_like"/>
    <property type="match status" value="1"/>
</dbReference>
<dbReference type="SUPFAM" id="SSF53098">
    <property type="entry name" value="Ribonuclease H-like"/>
    <property type="match status" value="1"/>
</dbReference>
<evidence type="ECO:0000313" key="15">
    <source>
        <dbReference type="Proteomes" id="UP000176705"/>
    </source>
</evidence>
<feature type="binding site" evidence="11">
    <location>
        <position position="23"/>
    </location>
    <ligand>
        <name>a divalent metal cation</name>
        <dbReference type="ChEBI" id="CHEBI:60240"/>
    </ligand>
</feature>
<comment type="subcellular location">
    <subcellularLocation>
        <location evidence="3">Cytoplasm</location>
    </subcellularLocation>
</comment>
<evidence type="ECO:0000256" key="1">
    <source>
        <dbReference type="ARBA" id="ARBA00000077"/>
    </source>
</evidence>
<evidence type="ECO:0000313" key="14">
    <source>
        <dbReference type="EMBL" id="OHA08345.1"/>
    </source>
</evidence>
<dbReference type="GO" id="GO:0005737">
    <property type="term" value="C:cytoplasm"/>
    <property type="evidence" value="ECO:0007669"/>
    <property type="project" value="UniProtKB-SubCell"/>
</dbReference>
<evidence type="ECO:0000259" key="13">
    <source>
        <dbReference type="PROSITE" id="PS51975"/>
    </source>
</evidence>
<dbReference type="InterPro" id="IPR012337">
    <property type="entry name" value="RNaseH-like_sf"/>
</dbReference>
<dbReference type="GO" id="GO:0003723">
    <property type="term" value="F:RNA binding"/>
    <property type="evidence" value="ECO:0007669"/>
    <property type="project" value="UniProtKB-UniRule"/>
</dbReference>
<evidence type="ECO:0000256" key="10">
    <source>
        <dbReference type="ARBA" id="ARBA00023211"/>
    </source>
</evidence>
<dbReference type="GO" id="GO:0004523">
    <property type="term" value="F:RNA-DNA hybrid ribonuclease activity"/>
    <property type="evidence" value="ECO:0007669"/>
    <property type="project" value="UniProtKB-UniRule"/>
</dbReference>
<sequence length="204" mass="23423">MDEVEWAASKRRASSHRIQIGIDEVGRGALAGPVVLAAMRARGPVRWRHPKLGPIRDSKRLTPRQRDVWFSYLAEHPALEWRVAWLRPQTIDRINIAAAANRGARRLAERMLADGRRGFVWLDGGLALPGHIPHTSVIKGDERLPIVAAASIMAKVWRDRLMVRLARRFLDYGFERHKGYGTRFHYECLRRVGPSRMHRRSFLA</sequence>
<dbReference type="Proteomes" id="UP000176705">
    <property type="component" value="Unassembled WGS sequence"/>
</dbReference>
<gene>
    <name evidence="14" type="ORF">A3B37_03735</name>
</gene>
<evidence type="ECO:0000256" key="4">
    <source>
        <dbReference type="ARBA" id="ARBA00008378"/>
    </source>
</evidence>
<comment type="cofactor">
    <cofactor evidence="11">
        <name>Mn(2+)</name>
        <dbReference type="ChEBI" id="CHEBI:29035"/>
    </cofactor>
    <cofactor evidence="11">
        <name>Mg(2+)</name>
        <dbReference type="ChEBI" id="CHEBI:18420"/>
    </cofactor>
    <text evidence="11">Manganese or magnesium. Binds 1 divalent metal ion per monomer in the absence of substrate. May bind a second metal ion after substrate binding.</text>
</comment>
<dbReference type="GO" id="GO:0006298">
    <property type="term" value="P:mismatch repair"/>
    <property type="evidence" value="ECO:0007669"/>
    <property type="project" value="TreeGrafter"/>
</dbReference>
<feature type="binding site" evidence="11">
    <location>
        <position position="24"/>
    </location>
    <ligand>
        <name>a divalent metal cation</name>
        <dbReference type="ChEBI" id="CHEBI:60240"/>
    </ligand>
</feature>
<feature type="domain" description="RNase H type-2" evidence="13">
    <location>
        <begin position="17"/>
        <end position="204"/>
    </location>
</feature>
<dbReference type="GO" id="GO:0046872">
    <property type="term" value="F:metal ion binding"/>
    <property type="evidence" value="ECO:0007669"/>
    <property type="project" value="UniProtKB-KW"/>
</dbReference>
<reference evidence="14 15" key="1">
    <citation type="journal article" date="2016" name="Nat. Commun.">
        <title>Thousands of microbial genomes shed light on interconnected biogeochemical processes in an aquifer system.</title>
        <authorList>
            <person name="Anantharaman K."/>
            <person name="Brown C.T."/>
            <person name="Hug L.A."/>
            <person name="Sharon I."/>
            <person name="Castelle C.J."/>
            <person name="Probst A.J."/>
            <person name="Thomas B.C."/>
            <person name="Singh A."/>
            <person name="Wilkins M.J."/>
            <person name="Karaoz U."/>
            <person name="Brodie E.L."/>
            <person name="Williams K.H."/>
            <person name="Hubbard S.S."/>
            <person name="Banfield J.F."/>
        </authorList>
    </citation>
    <scope>NUCLEOTIDE SEQUENCE [LARGE SCALE GENOMIC DNA]</scope>
</reference>
<keyword evidence="7 11" id="KW-0479">Metal-binding</keyword>
<dbReference type="PANTHER" id="PTHR10954:SF23">
    <property type="entry name" value="RIBONUCLEASE"/>
    <property type="match status" value="1"/>
</dbReference>
<evidence type="ECO:0000256" key="11">
    <source>
        <dbReference type="PROSITE-ProRule" id="PRU01319"/>
    </source>
</evidence>
<name>A0A1G2L9N7_9BACT</name>
<evidence type="ECO:0000256" key="6">
    <source>
        <dbReference type="ARBA" id="ARBA00022722"/>
    </source>
</evidence>
<organism evidence="14 15">
    <name type="scientific">Candidatus Sungbacteria bacterium RIFCSPLOWO2_01_FULL_59_16</name>
    <dbReference type="NCBI Taxonomy" id="1802280"/>
    <lineage>
        <taxon>Bacteria</taxon>
        <taxon>Candidatus Sungiibacteriota</taxon>
    </lineage>
</organism>
<dbReference type="InterPro" id="IPR022898">
    <property type="entry name" value="RNase_HII"/>
</dbReference>
<dbReference type="EC" id="3.1.26.4" evidence="12"/>
<dbReference type="PANTHER" id="PTHR10954">
    <property type="entry name" value="RIBONUCLEASE H2 SUBUNIT A"/>
    <property type="match status" value="1"/>
</dbReference>
<keyword evidence="5" id="KW-0963">Cytoplasm</keyword>
<evidence type="ECO:0000256" key="8">
    <source>
        <dbReference type="ARBA" id="ARBA00022759"/>
    </source>
</evidence>
<dbReference type="NCBIfam" id="NF000595">
    <property type="entry name" value="PRK00015.1-3"/>
    <property type="match status" value="1"/>
</dbReference>
<comment type="catalytic activity">
    <reaction evidence="1 11 12">
        <text>Endonucleolytic cleavage to 5'-phosphomonoester.</text>
        <dbReference type="EC" id="3.1.26.4"/>
    </reaction>
</comment>
<proteinExistence type="inferred from homology"/>
<dbReference type="AlphaFoldDB" id="A0A1G2L9N7"/>
<keyword evidence="6 11" id="KW-0540">Nuclease</keyword>
<evidence type="ECO:0000256" key="2">
    <source>
        <dbReference type="ARBA" id="ARBA00004065"/>
    </source>
</evidence>
<dbReference type="GO" id="GO:0043137">
    <property type="term" value="P:DNA replication, removal of RNA primer"/>
    <property type="evidence" value="ECO:0007669"/>
    <property type="project" value="TreeGrafter"/>
</dbReference>
<dbReference type="GO" id="GO:0032299">
    <property type="term" value="C:ribonuclease H2 complex"/>
    <property type="evidence" value="ECO:0007669"/>
    <property type="project" value="TreeGrafter"/>
</dbReference>
<evidence type="ECO:0000256" key="7">
    <source>
        <dbReference type="ARBA" id="ARBA00022723"/>
    </source>
</evidence>
<evidence type="ECO:0000256" key="12">
    <source>
        <dbReference type="RuleBase" id="RU003515"/>
    </source>
</evidence>
<accession>A0A1G2L9N7</accession>
<dbReference type="InterPro" id="IPR024567">
    <property type="entry name" value="RNase_HII/HIII_dom"/>
</dbReference>
<dbReference type="Gene3D" id="3.30.420.10">
    <property type="entry name" value="Ribonuclease H-like superfamily/Ribonuclease H"/>
    <property type="match status" value="1"/>
</dbReference>
<dbReference type="InterPro" id="IPR001352">
    <property type="entry name" value="RNase_HII/HIII"/>
</dbReference>
<dbReference type="Pfam" id="PF01351">
    <property type="entry name" value="RNase_HII"/>
    <property type="match status" value="1"/>
</dbReference>
<dbReference type="EMBL" id="MHQS01000018">
    <property type="protein sequence ID" value="OHA08345.1"/>
    <property type="molecule type" value="Genomic_DNA"/>
</dbReference>
<comment type="caution">
    <text evidence="14">The sequence shown here is derived from an EMBL/GenBank/DDBJ whole genome shotgun (WGS) entry which is preliminary data.</text>
</comment>
<protein>
    <recommendedName>
        <fullName evidence="12">Ribonuclease</fullName>
        <ecNumber evidence="12">3.1.26.4</ecNumber>
    </recommendedName>
</protein>
<keyword evidence="9 11" id="KW-0378">Hydrolase</keyword>
<dbReference type="PROSITE" id="PS51975">
    <property type="entry name" value="RNASE_H_2"/>
    <property type="match status" value="1"/>
</dbReference>
<dbReference type="InterPro" id="IPR036397">
    <property type="entry name" value="RNaseH_sf"/>
</dbReference>
<dbReference type="STRING" id="1802280.A3B37_03735"/>
<comment type="similarity">
    <text evidence="4">Belongs to the RNase HII family. RnhC subfamily.</text>
</comment>
<keyword evidence="10" id="KW-0464">Manganese</keyword>
<comment type="function">
    <text evidence="2 12">Endonuclease that specifically degrades the RNA of RNA-DNA hybrids.</text>
</comment>